<accession>A0ACB8BSS3</accession>
<reference evidence="1" key="1">
    <citation type="journal article" date="2021" name="New Phytol.">
        <title>Evolutionary innovations through gain and loss of genes in the ectomycorrhizal Boletales.</title>
        <authorList>
            <person name="Wu G."/>
            <person name="Miyauchi S."/>
            <person name="Morin E."/>
            <person name="Kuo A."/>
            <person name="Drula E."/>
            <person name="Varga T."/>
            <person name="Kohler A."/>
            <person name="Feng B."/>
            <person name="Cao Y."/>
            <person name="Lipzen A."/>
            <person name="Daum C."/>
            <person name="Hundley H."/>
            <person name="Pangilinan J."/>
            <person name="Johnson J."/>
            <person name="Barry K."/>
            <person name="LaButti K."/>
            <person name="Ng V."/>
            <person name="Ahrendt S."/>
            <person name="Min B."/>
            <person name="Choi I.G."/>
            <person name="Park H."/>
            <person name="Plett J.M."/>
            <person name="Magnuson J."/>
            <person name="Spatafora J.W."/>
            <person name="Nagy L.G."/>
            <person name="Henrissat B."/>
            <person name="Grigoriev I.V."/>
            <person name="Yang Z.L."/>
            <person name="Xu J."/>
            <person name="Martin F.M."/>
        </authorList>
    </citation>
    <scope>NUCLEOTIDE SEQUENCE</scope>
    <source>
        <strain evidence="1">KUC20120723A-06</strain>
    </source>
</reference>
<protein>
    <submittedName>
        <fullName evidence="1">Cytochrome P450</fullName>
    </submittedName>
</protein>
<sequence>MFSKGLDTPGILFLRRPAFYAASTIVGAILCIRFVSKIWPGIPLSLWLVLLGISLPLSFAGRVKLRQLSTRRAAASIGARPIPCLQGKRVGNVDLMFKFLEIFRTGYPGDGLDEVVSDVGTIFNTRMLFEDDIITIEPNHIKALLATDFDNFEKGDKFRATTLSLLGTGIFNSDGEMWKFHRSMTRPFFTHDRISHFNIFDRCADEAIPSMKARFRAGHAVDLQDLMLRFTLDSSSEFLFGHGIHSLRGELPYPHNTRPEVKSVPDGDTAEAKTAEAFARAFAGAQYAISQRFRMGPMWPLFEISKDNTKEHMEVVNAYIEPILQNAINKQKARPSTDDASLQETLDEDTLLDYLVRRTTDITILRDEVVNIMTAARDTTASTLTFTLYFLATHPQVYSRLREEVLTKVGSTSRPTYDNIRDMKYLRAVINESMRLFPAVPFNVRDSIKATTLPSPNPAEKPLYVPARTSVTYSALLMHRRKDLWGPDAEEYDPDRFLDERLRKYLTPNPYIFLPFNAGPRICIGQQFAYNEISFIVIRLLQNFTSMTLSPEGQAPETRPPAAWASAEGRKAIEKICPRMHVTLYSYGGLWVKMTEDGEAC</sequence>
<proteinExistence type="predicted"/>
<organism evidence="1 2">
    <name type="scientific">Leucogyrophana mollusca</name>
    <dbReference type="NCBI Taxonomy" id="85980"/>
    <lineage>
        <taxon>Eukaryota</taxon>
        <taxon>Fungi</taxon>
        <taxon>Dikarya</taxon>
        <taxon>Basidiomycota</taxon>
        <taxon>Agaricomycotina</taxon>
        <taxon>Agaricomycetes</taxon>
        <taxon>Agaricomycetidae</taxon>
        <taxon>Boletales</taxon>
        <taxon>Boletales incertae sedis</taxon>
        <taxon>Leucogyrophana</taxon>
    </lineage>
</organism>
<dbReference type="EMBL" id="MU266346">
    <property type="protein sequence ID" value="KAH7929020.1"/>
    <property type="molecule type" value="Genomic_DNA"/>
</dbReference>
<name>A0ACB8BSS3_9AGAM</name>
<keyword evidence="2" id="KW-1185">Reference proteome</keyword>
<dbReference type="Proteomes" id="UP000790709">
    <property type="component" value="Unassembled WGS sequence"/>
</dbReference>
<evidence type="ECO:0000313" key="2">
    <source>
        <dbReference type="Proteomes" id="UP000790709"/>
    </source>
</evidence>
<comment type="caution">
    <text evidence="1">The sequence shown here is derived from an EMBL/GenBank/DDBJ whole genome shotgun (WGS) entry which is preliminary data.</text>
</comment>
<gene>
    <name evidence="1" type="ORF">BV22DRAFT_1003655</name>
</gene>
<evidence type="ECO:0000313" key="1">
    <source>
        <dbReference type="EMBL" id="KAH7929020.1"/>
    </source>
</evidence>